<dbReference type="PROSITE" id="PS50005">
    <property type="entry name" value="TPR"/>
    <property type="match status" value="1"/>
</dbReference>
<evidence type="ECO:0000256" key="1">
    <source>
        <dbReference type="PROSITE-ProRule" id="PRU00339"/>
    </source>
</evidence>
<dbReference type="InterPro" id="IPR029058">
    <property type="entry name" value="AB_hydrolase_fold"/>
</dbReference>
<dbReference type="AlphaFoldDB" id="A0A6M1LE93"/>
<dbReference type="SMART" id="SM00028">
    <property type="entry name" value="TPR"/>
    <property type="match status" value="3"/>
</dbReference>
<accession>A0A6M1LE93</accession>
<feature type="repeat" description="TPR" evidence="1">
    <location>
        <begin position="237"/>
        <end position="270"/>
    </location>
</feature>
<reference evidence="2 3" key="1">
    <citation type="submission" date="2020-02" db="EMBL/GenBank/DDBJ databases">
        <authorList>
            <person name="Kim H.M."/>
            <person name="Jeon C.O."/>
        </authorList>
    </citation>
    <scope>NUCLEOTIDE SEQUENCE [LARGE SCALE GENOMIC DNA]</scope>
    <source>
        <strain evidence="2 3">PeD5</strain>
    </source>
</reference>
<dbReference type="Gene3D" id="1.25.40.10">
    <property type="entry name" value="Tetratricopeptide repeat domain"/>
    <property type="match status" value="1"/>
</dbReference>
<dbReference type="InterPro" id="IPR011990">
    <property type="entry name" value="TPR-like_helical_dom_sf"/>
</dbReference>
<dbReference type="Proteomes" id="UP000475385">
    <property type="component" value="Unassembled WGS sequence"/>
</dbReference>
<dbReference type="SUPFAM" id="SSF48452">
    <property type="entry name" value="TPR-like"/>
    <property type="match status" value="1"/>
</dbReference>
<keyword evidence="3" id="KW-1185">Reference proteome</keyword>
<evidence type="ECO:0000313" key="3">
    <source>
        <dbReference type="Proteomes" id="UP000475385"/>
    </source>
</evidence>
<reference evidence="2 3" key="2">
    <citation type="submission" date="2020-03" db="EMBL/GenBank/DDBJ databases">
        <title>Roseomonas stagni sp. nov., isolated from pond water in Japan.</title>
        <authorList>
            <person name="Furuhata K."/>
            <person name="Miyamoto H."/>
            <person name="Goto K."/>
        </authorList>
    </citation>
    <scope>NUCLEOTIDE SEQUENCE [LARGE SCALE GENOMIC DNA]</scope>
    <source>
        <strain evidence="2 3">PeD5</strain>
    </source>
</reference>
<organism evidence="2 3">
    <name type="scientific">Falsiroseomonas algicola</name>
    <dbReference type="NCBI Taxonomy" id="2716930"/>
    <lineage>
        <taxon>Bacteria</taxon>
        <taxon>Pseudomonadati</taxon>
        <taxon>Pseudomonadota</taxon>
        <taxon>Alphaproteobacteria</taxon>
        <taxon>Acetobacterales</taxon>
        <taxon>Roseomonadaceae</taxon>
        <taxon>Falsiroseomonas</taxon>
    </lineage>
</organism>
<dbReference type="Gene3D" id="3.40.50.1820">
    <property type="entry name" value="alpha/beta hydrolase"/>
    <property type="match status" value="1"/>
</dbReference>
<dbReference type="InterPro" id="IPR019734">
    <property type="entry name" value="TPR_rpt"/>
</dbReference>
<evidence type="ECO:0000313" key="2">
    <source>
        <dbReference type="EMBL" id="NGM18507.1"/>
    </source>
</evidence>
<sequence>MITFSSLNVHGNGFGDAFFAKHGVPAYHFIAQWNHWWQPASVRDAVAAVDEALDNSGRPPVMTYGSSMGGYGAAMHARDLGARYVLMLAPQWSANPATPPHEARWSAEARQIDFIHDDMASRICGDARKYIVFDPAGPDARHVDLFATIPNTTLLRCIDGGHVIAHTLQQAGLLTDLVFSAMDGSLDVARWRALWSGNRRRAGRFWYELGHRAARHRRPALSLHCLERAAELRPSEVTFQLDYAYALLKRRAVDRAVEVFRKATELAPNHPAPWRGLSIAARVQRDFRQAIRAAEQGLELRRNSADLRRVLVQALIEAGEAGRAVDVILPAIQVEPGNAENRRLLDRARETLQISIERAIA</sequence>
<name>A0A6M1LE93_9PROT</name>
<dbReference type="SUPFAM" id="SSF53474">
    <property type="entry name" value="alpha/beta-Hydrolases"/>
    <property type="match status" value="1"/>
</dbReference>
<gene>
    <name evidence="2" type="ORF">G3576_00680</name>
</gene>
<dbReference type="EMBL" id="JAAIKB010000001">
    <property type="protein sequence ID" value="NGM18507.1"/>
    <property type="molecule type" value="Genomic_DNA"/>
</dbReference>
<dbReference type="RefSeq" id="WP_164692399.1">
    <property type="nucleotide sequence ID" value="NZ_JAAIKB010000001.1"/>
</dbReference>
<protein>
    <submittedName>
        <fullName evidence="2">Tetratricopeptide repeat protein</fullName>
    </submittedName>
</protein>
<keyword evidence="1" id="KW-0802">TPR repeat</keyword>
<dbReference type="Pfam" id="PF13432">
    <property type="entry name" value="TPR_16"/>
    <property type="match status" value="2"/>
</dbReference>
<comment type="caution">
    <text evidence="2">The sequence shown here is derived from an EMBL/GenBank/DDBJ whole genome shotgun (WGS) entry which is preliminary data.</text>
</comment>
<proteinExistence type="predicted"/>